<evidence type="ECO:0000313" key="1">
    <source>
        <dbReference type="EMBL" id="TLD39787.1"/>
    </source>
</evidence>
<dbReference type="AlphaFoldDB" id="A0A533Q5H6"/>
<dbReference type="Proteomes" id="UP000319783">
    <property type="component" value="Unassembled WGS sequence"/>
</dbReference>
<organism evidence="1 2">
    <name type="scientific">Candidatus Jettenia ecosi</name>
    <dbReference type="NCBI Taxonomy" id="2494326"/>
    <lineage>
        <taxon>Bacteria</taxon>
        <taxon>Pseudomonadati</taxon>
        <taxon>Planctomycetota</taxon>
        <taxon>Candidatus Brocadiia</taxon>
        <taxon>Candidatus Brocadiales</taxon>
        <taxon>Candidatus Brocadiaceae</taxon>
        <taxon>Candidatus Jettenia</taxon>
    </lineage>
</organism>
<sequence>MPLLFVCISRVFGYHIASEGCLNELELLKAHPLKPSLGGMFDLAVISKR</sequence>
<evidence type="ECO:0000313" key="2">
    <source>
        <dbReference type="Proteomes" id="UP000319783"/>
    </source>
</evidence>
<name>A0A533Q5H6_9BACT</name>
<gene>
    <name evidence="1" type="ORF">JETT_3954</name>
</gene>
<protein>
    <submittedName>
        <fullName evidence="1">Uncharacterized protein</fullName>
    </submittedName>
</protein>
<dbReference type="EMBL" id="SULG01000211">
    <property type="protein sequence ID" value="TLD39787.1"/>
    <property type="molecule type" value="Genomic_DNA"/>
</dbReference>
<proteinExistence type="predicted"/>
<comment type="caution">
    <text evidence="1">The sequence shown here is derived from an EMBL/GenBank/DDBJ whole genome shotgun (WGS) entry which is preliminary data.</text>
</comment>
<accession>A0A533Q5H6</accession>
<reference evidence="1 2" key="1">
    <citation type="submission" date="2019-04" db="EMBL/GenBank/DDBJ databases">
        <title>Genome of a novel bacterium Candidatus Jettenia ecosi reconstructed from metagenome of an anammox bioreactor.</title>
        <authorList>
            <person name="Mardanov A.V."/>
            <person name="Beletsky A.V."/>
            <person name="Ravin N.V."/>
            <person name="Botchkova E.A."/>
            <person name="Litti Y.V."/>
            <person name="Nozhevnikova A.N."/>
        </authorList>
    </citation>
    <scope>NUCLEOTIDE SEQUENCE [LARGE SCALE GENOMIC DNA]</scope>
    <source>
        <strain evidence="1">J2</strain>
    </source>
</reference>